<comment type="caution">
    <text evidence="2">The sequence shown here is derived from an EMBL/GenBank/DDBJ whole genome shotgun (WGS) entry which is preliminary data.</text>
</comment>
<name>A0A4V3AZ41_9MYCO</name>
<protein>
    <recommendedName>
        <fullName evidence="1">Colicin D immunity protein domain-containing protein</fullName>
    </recommendedName>
</protein>
<dbReference type="EMBL" id="SDLP01000002">
    <property type="protein sequence ID" value="TDL10523.1"/>
    <property type="molecule type" value="Genomic_DNA"/>
</dbReference>
<evidence type="ECO:0000259" key="1">
    <source>
        <dbReference type="Pfam" id="PF09204"/>
    </source>
</evidence>
<dbReference type="GO" id="GO:0030153">
    <property type="term" value="P:bacteriocin immunity"/>
    <property type="evidence" value="ECO:0007669"/>
    <property type="project" value="InterPro"/>
</dbReference>
<feature type="domain" description="Colicin D immunity protein" evidence="1">
    <location>
        <begin position="13"/>
        <end position="84"/>
    </location>
</feature>
<gene>
    <name evidence="2" type="ORF">EUA04_11600</name>
</gene>
<dbReference type="InterPro" id="IPR015287">
    <property type="entry name" value="Colicin_D_immunity_dom"/>
</dbReference>
<proteinExistence type="predicted"/>
<dbReference type="Gene3D" id="1.20.120.650">
    <property type="entry name" value="Colicin D"/>
    <property type="match status" value="1"/>
</dbReference>
<dbReference type="InterPro" id="IPR036471">
    <property type="entry name" value="Colicin_D_sf"/>
</dbReference>
<dbReference type="Proteomes" id="UP000294952">
    <property type="component" value="Unassembled WGS sequence"/>
</dbReference>
<sequence>MMPDDRGLPEITPYVDLIDRFLQGSVSAPDFQLTYLRMVKNERRILGGRVFPVLQELFEDADRYVADSRLRTGAEDLDDDGLMSCAARARSALRDLGYT</sequence>
<dbReference type="AlphaFoldDB" id="A0A4V3AZ41"/>
<evidence type="ECO:0000313" key="3">
    <source>
        <dbReference type="Proteomes" id="UP000294952"/>
    </source>
</evidence>
<organism evidence="2 3">
    <name type="scientific">Mycolicibacterium obuense</name>
    <dbReference type="NCBI Taxonomy" id="1807"/>
    <lineage>
        <taxon>Bacteria</taxon>
        <taxon>Bacillati</taxon>
        <taxon>Actinomycetota</taxon>
        <taxon>Actinomycetes</taxon>
        <taxon>Mycobacteriales</taxon>
        <taxon>Mycobacteriaceae</taxon>
        <taxon>Mycolicibacterium</taxon>
    </lineage>
</organism>
<dbReference type="GO" id="GO:0015643">
    <property type="term" value="F:toxic substance binding"/>
    <property type="evidence" value="ECO:0007669"/>
    <property type="project" value="InterPro"/>
</dbReference>
<accession>A0A4V3AZ41</accession>
<reference evidence="2 3" key="1">
    <citation type="submission" date="2019-01" db="EMBL/GenBank/DDBJ databases">
        <title>High-quality-draft genome sequences of five non-tuberculosis mycobacteriaceae isolated from a nosocomial environment.</title>
        <authorList>
            <person name="Tiago I."/>
            <person name="Alarico S."/>
            <person name="Pereira S.G."/>
            <person name="Coelho C."/>
            <person name="Maranha A."/>
            <person name="Empadinhas N."/>
        </authorList>
    </citation>
    <scope>NUCLEOTIDE SEQUENCE [LARGE SCALE GENOMIC DNA]</scope>
    <source>
        <strain evidence="2 3">22DIII</strain>
    </source>
</reference>
<dbReference type="Pfam" id="PF09204">
    <property type="entry name" value="Colicin_immun"/>
    <property type="match status" value="1"/>
</dbReference>
<evidence type="ECO:0000313" key="2">
    <source>
        <dbReference type="EMBL" id="TDL10523.1"/>
    </source>
</evidence>